<comment type="subcellular location">
    <subcellularLocation>
        <location evidence="1">Cytoplasm</location>
    </subcellularLocation>
</comment>
<evidence type="ECO:0000256" key="3">
    <source>
        <dbReference type="ARBA" id="ARBA00011738"/>
    </source>
</evidence>
<reference evidence="10" key="2">
    <citation type="submission" date="2025-09" db="UniProtKB">
        <authorList>
            <consortium name="Ensembl"/>
        </authorList>
    </citation>
    <scope>IDENTIFICATION</scope>
</reference>
<dbReference type="Pfam" id="PF02798">
    <property type="entry name" value="GST_N"/>
    <property type="match status" value="1"/>
</dbReference>
<organism evidence="10 11">
    <name type="scientific">Salvator merianae</name>
    <name type="common">Argentine black and white tegu</name>
    <name type="synonym">Tupinambis merianae</name>
    <dbReference type="NCBI Taxonomy" id="96440"/>
    <lineage>
        <taxon>Eukaryota</taxon>
        <taxon>Metazoa</taxon>
        <taxon>Chordata</taxon>
        <taxon>Craniata</taxon>
        <taxon>Vertebrata</taxon>
        <taxon>Euteleostomi</taxon>
        <taxon>Lepidosauria</taxon>
        <taxon>Squamata</taxon>
        <taxon>Bifurcata</taxon>
        <taxon>Unidentata</taxon>
        <taxon>Episquamata</taxon>
        <taxon>Laterata</taxon>
        <taxon>Teiioidea</taxon>
        <taxon>Teiidae</taxon>
        <taxon>Salvator</taxon>
    </lineage>
</organism>
<dbReference type="AlphaFoldDB" id="A0A8D0AZ68"/>
<dbReference type="InterPro" id="IPR004046">
    <property type="entry name" value="GST_C"/>
</dbReference>
<dbReference type="SFLD" id="SFLDG00358">
    <property type="entry name" value="Main_(cytGST)"/>
    <property type="match status" value="1"/>
</dbReference>
<keyword evidence="6" id="KW-0808">Transferase</keyword>
<name>A0A8D0AZ68_SALMN</name>
<dbReference type="InterPro" id="IPR004045">
    <property type="entry name" value="Glutathione_S-Trfase_N"/>
</dbReference>
<dbReference type="InterPro" id="IPR040077">
    <property type="entry name" value="GST_C_Theta"/>
</dbReference>
<protein>
    <recommendedName>
        <fullName evidence="4">glutathione transferase</fullName>
        <ecNumber evidence="4">2.5.1.18</ecNumber>
    </recommendedName>
</protein>
<proteinExistence type="inferred from homology"/>
<evidence type="ECO:0000256" key="6">
    <source>
        <dbReference type="ARBA" id="ARBA00022679"/>
    </source>
</evidence>
<dbReference type="SUPFAM" id="SSF52833">
    <property type="entry name" value="Thioredoxin-like"/>
    <property type="match status" value="1"/>
</dbReference>
<evidence type="ECO:0000256" key="1">
    <source>
        <dbReference type="ARBA" id="ARBA00004496"/>
    </source>
</evidence>
<dbReference type="InterPro" id="IPR040075">
    <property type="entry name" value="GST_N_Theta"/>
</dbReference>
<dbReference type="InterPro" id="IPR051369">
    <property type="entry name" value="GST_Theta"/>
</dbReference>
<dbReference type="InterPro" id="IPR040079">
    <property type="entry name" value="Glutathione_S-Trfase"/>
</dbReference>
<comment type="similarity">
    <text evidence="2">Belongs to the GST superfamily. Theta family.</text>
</comment>
<dbReference type="PROSITE" id="PS50405">
    <property type="entry name" value="GST_CTER"/>
    <property type="match status" value="1"/>
</dbReference>
<evidence type="ECO:0000259" key="9">
    <source>
        <dbReference type="PROSITE" id="PS50405"/>
    </source>
</evidence>
<comment type="catalytic activity">
    <reaction evidence="7">
        <text>RX + glutathione = an S-substituted glutathione + a halide anion + H(+)</text>
        <dbReference type="Rhea" id="RHEA:16437"/>
        <dbReference type="ChEBI" id="CHEBI:15378"/>
        <dbReference type="ChEBI" id="CHEBI:16042"/>
        <dbReference type="ChEBI" id="CHEBI:17792"/>
        <dbReference type="ChEBI" id="CHEBI:57925"/>
        <dbReference type="ChEBI" id="CHEBI:90779"/>
        <dbReference type="EC" id="2.5.1.18"/>
    </reaction>
</comment>
<evidence type="ECO:0000259" key="8">
    <source>
        <dbReference type="PROSITE" id="PS50404"/>
    </source>
</evidence>
<evidence type="ECO:0000313" key="10">
    <source>
        <dbReference type="Ensembl" id="ENSSMRP00000000673.1"/>
    </source>
</evidence>
<feature type="domain" description="GST C-terminal" evidence="9">
    <location>
        <begin position="88"/>
        <end position="222"/>
    </location>
</feature>
<keyword evidence="5" id="KW-0963">Cytoplasm</keyword>
<dbReference type="SUPFAM" id="SSF47616">
    <property type="entry name" value="GST C-terminal domain-like"/>
    <property type="match status" value="1"/>
</dbReference>
<dbReference type="PANTHER" id="PTHR43917:SF9">
    <property type="entry name" value="GLUTATHIONE S-TRANSFERASE THETA-1"/>
    <property type="match status" value="1"/>
</dbReference>
<evidence type="ECO:0000256" key="7">
    <source>
        <dbReference type="ARBA" id="ARBA00047960"/>
    </source>
</evidence>
<dbReference type="PANTHER" id="PTHR43917">
    <property type="match status" value="1"/>
</dbReference>
<comment type="subunit">
    <text evidence="3">Homodimer.</text>
</comment>
<evidence type="ECO:0000313" key="11">
    <source>
        <dbReference type="Proteomes" id="UP000694421"/>
    </source>
</evidence>
<dbReference type="InterPro" id="IPR036249">
    <property type="entry name" value="Thioredoxin-like_sf"/>
</dbReference>
<dbReference type="EC" id="2.5.1.18" evidence="4"/>
<evidence type="ECO:0000256" key="2">
    <source>
        <dbReference type="ARBA" id="ARBA00009899"/>
    </source>
</evidence>
<dbReference type="GO" id="GO:0006749">
    <property type="term" value="P:glutathione metabolic process"/>
    <property type="evidence" value="ECO:0007669"/>
    <property type="project" value="TreeGrafter"/>
</dbReference>
<dbReference type="FunFam" id="1.20.1050.10:FF:000008">
    <property type="entry name" value="Glutathione S-transferase theta-1"/>
    <property type="match status" value="1"/>
</dbReference>
<dbReference type="Gene3D" id="3.40.30.10">
    <property type="entry name" value="Glutaredoxin"/>
    <property type="match status" value="1"/>
</dbReference>
<dbReference type="InterPro" id="IPR010987">
    <property type="entry name" value="Glutathione-S-Trfase_C-like"/>
</dbReference>
<dbReference type="CDD" id="cd03050">
    <property type="entry name" value="GST_N_Theta"/>
    <property type="match status" value="1"/>
</dbReference>
<dbReference type="FunFam" id="3.40.30.10:FF:000086">
    <property type="entry name" value="Glutathione S-transferase theta-1"/>
    <property type="match status" value="1"/>
</dbReference>
<dbReference type="CDD" id="cd03183">
    <property type="entry name" value="GST_C_Theta"/>
    <property type="match status" value="1"/>
</dbReference>
<dbReference type="Proteomes" id="UP000694421">
    <property type="component" value="Unplaced"/>
</dbReference>
<reference evidence="10" key="1">
    <citation type="submission" date="2025-08" db="UniProtKB">
        <authorList>
            <consortium name="Ensembl"/>
        </authorList>
    </citation>
    <scope>IDENTIFICATION</scope>
</reference>
<dbReference type="SFLD" id="SFLDS00019">
    <property type="entry name" value="Glutathione_Transferase_(cytos"/>
    <property type="match status" value="1"/>
</dbReference>
<dbReference type="Ensembl" id="ENSSMRT00000000825.1">
    <property type="protein sequence ID" value="ENSSMRP00000000673.1"/>
    <property type="gene ID" value="ENSSMRG00000000622.1"/>
</dbReference>
<dbReference type="Gene3D" id="1.20.1050.10">
    <property type="match status" value="1"/>
</dbReference>
<sequence length="242" mass="28029">MALELYLDLFSQPCRAVYIFAKANGIPFVFKEVALIQGQHKTEEYGKVNPMKKVPALKDGDFTLSESNAILRYLARKFKTPDHWYPSDLQKCARVDEYLSWQHTNTRKCNSKLYTAKALLPLLLGQPAPPERLEQLMKELNEILDLLEDKFLQDRAFVAGSDISLADLLAVVDFMQPLGAGYDVFEGRPKLAAWRSRVQQAVGKELFEEAHRELFRERDWKFDRLSPEEKEQLTQNMLKYVQ</sequence>
<dbReference type="GO" id="GO:0005737">
    <property type="term" value="C:cytoplasm"/>
    <property type="evidence" value="ECO:0007669"/>
    <property type="project" value="UniProtKB-SubCell"/>
</dbReference>
<dbReference type="Pfam" id="PF00043">
    <property type="entry name" value="GST_C"/>
    <property type="match status" value="1"/>
</dbReference>
<keyword evidence="11" id="KW-1185">Reference proteome</keyword>
<dbReference type="GeneTree" id="ENSGT00940000163205"/>
<evidence type="ECO:0000256" key="5">
    <source>
        <dbReference type="ARBA" id="ARBA00022490"/>
    </source>
</evidence>
<evidence type="ECO:0000256" key="4">
    <source>
        <dbReference type="ARBA" id="ARBA00012452"/>
    </source>
</evidence>
<dbReference type="InterPro" id="IPR036282">
    <property type="entry name" value="Glutathione-S-Trfase_C_sf"/>
</dbReference>
<dbReference type="PROSITE" id="PS50404">
    <property type="entry name" value="GST_NTER"/>
    <property type="match status" value="1"/>
</dbReference>
<accession>A0A8D0AZ68</accession>
<feature type="domain" description="GST N-terminal" evidence="8">
    <location>
        <begin position="1"/>
        <end position="82"/>
    </location>
</feature>
<dbReference type="GO" id="GO:0004364">
    <property type="term" value="F:glutathione transferase activity"/>
    <property type="evidence" value="ECO:0007669"/>
    <property type="project" value="UniProtKB-EC"/>
</dbReference>
<dbReference type="OMA" id="CQYRVDE"/>
<dbReference type="SFLD" id="SFLDG01153">
    <property type="entry name" value="Main.4:_Theta-like"/>
    <property type="match status" value="1"/>
</dbReference>